<dbReference type="EMBL" id="OX465077">
    <property type="protein sequence ID" value="CAI9266518.1"/>
    <property type="molecule type" value="Genomic_DNA"/>
</dbReference>
<dbReference type="AlphaFoldDB" id="A0AA35VTT1"/>
<feature type="region of interest" description="Disordered" evidence="1">
    <location>
        <begin position="95"/>
        <end position="121"/>
    </location>
</feature>
<gene>
    <name evidence="2" type="ORF">LSALG_LOCUS7070</name>
</gene>
<reference evidence="2" key="1">
    <citation type="submission" date="2023-04" db="EMBL/GenBank/DDBJ databases">
        <authorList>
            <person name="Vijverberg K."/>
            <person name="Xiong W."/>
            <person name="Schranz E."/>
        </authorList>
    </citation>
    <scope>NUCLEOTIDE SEQUENCE</scope>
</reference>
<dbReference type="Proteomes" id="UP001177003">
    <property type="component" value="Chromosome 1"/>
</dbReference>
<evidence type="ECO:0000313" key="3">
    <source>
        <dbReference type="Proteomes" id="UP001177003"/>
    </source>
</evidence>
<organism evidence="2 3">
    <name type="scientific">Lactuca saligna</name>
    <name type="common">Willowleaf lettuce</name>
    <dbReference type="NCBI Taxonomy" id="75948"/>
    <lineage>
        <taxon>Eukaryota</taxon>
        <taxon>Viridiplantae</taxon>
        <taxon>Streptophyta</taxon>
        <taxon>Embryophyta</taxon>
        <taxon>Tracheophyta</taxon>
        <taxon>Spermatophyta</taxon>
        <taxon>Magnoliopsida</taxon>
        <taxon>eudicotyledons</taxon>
        <taxon>Gunneridae</taxon>
        <taxon>Pentapetalae</taxon>
        <taxon>asterids</taxon>
        <taxon>campanulids</taxon>
        <taxon>Asterales</taxon>
        <taxon>Asteraceae</taxon>
        <taxon>Cichorioideae</taxon>
        <taxon>Cichorieae</taxon>
        <taxon>Lactucinae</taxon>
        <taxon>Lactuca</taxon>
    </lineage>
</organism>
<evidence type="ECO:0000313" key="2">
    <source>
        <dbReference type="EMBL" id="CAI9266518.1"/>
    </source>
</evidence>
<proteinExistence type="predicted"/>
<sequence length="121" mass="12724">MSQESISHLILKIKTNIKTELTPILELVLGLPTNAPSAVQVSQVGDKGYGVVGSLKDSKKGAVVVEVILIQISTSLPISLTTTSKITTRRPITKGIIINERDGGSSSSSIPPSSKDDQGDK</sequence>
<accession>A0AA35VTT1</accession>
<keyword evidence="3" id="KW-1185">Reference proteome</keyword>
<name>A0AA35VTT1_LACSI</name>
<evidence type="ECO:0000256" key="1">
    <source>
        <dbReference type="SAM" id="MobiDB-lite"/>
    </source>
</evidence>
<protein>
    <submittedName>
        <fullName evidence="2">Uncharacterized protein</fullName>
    </submittedName>
</protein>